<dbReference type="RefSeq" id="WP_069583669.1">
    <property type="nucleotide sequence ID" value="NZ_LMVM01000033.1"/>
</dbReference>
<keyword evidence="3" id="KW-0238">DNA-binding</keyword>
<dbReference type="InterPro" id="IPR014864">
    <property type="entry name" value="TF_NikR_Ni-bd_C"/>
</dbReference>
<evidence type="ECO:0000256" key="4">
    <source>
        <dbReference type="ARBA" id="ARBA00023163"/>
    </source>
</evidence>
<keyword evidence="8" id="KW-1185">Reference proteome</keyword>
<name>A0A2A2H3V8_METBR</name>
<dbReference type="PANTHER" id="PTHR34719:SF3">
    <property type="entry name" value="NICKEL-RESPONSIVE REGULATOR-RELATED"/>
    <property type="match status" value="1"/>
</dbReference>
<gene>
    <name evidence="7" type="ORF">ASJ80_02860</name>
</gene>
<dbReference type="GO" id="GO:0003677">
    <property type="term" value="F:DNA binding"/>
    <property type="evidence" value="ECO:0007669"/>
    <property type="project" value="UniProtKB-KW"/>
</dbReference>
<dbReference type="EMBL" id="LMVM01000033">
    <property type="protein sequence ID" value="PAV03973.1"/>
    <property type="molecule type" value="Genomic_DNA"/>
</dbReference>
<dbReference type="InterPro" id="IPR027271">
    <property type="entry name" value="Acetolactate_synth/TF_NikR_C"/>
</dbReference>
<evidence type="ECO:0000256" key="3">
    <source>
        <dbReference type="ARBA" id="ARBA00023125"/>
    </source>
</evidence>
<evidence type="ECO:0000313" key="7">
    <source>
        <dbReference type="EMBL" id="PAV03973.1"/>
    </source>
</evidence>
<dbReference type="Proteomes" id="UP000217784">
    <property type="component" value="Unassembled WGS sequence"/>
</dbReference>
<dbReference type="InterPro" id="IPR050192">
    <property type="entry name" value="CopG/NikR_regulator"/>
</dbReference>
<proteinExistence type="inferred from homology"/>
<evidence type="ECO:0000259" key="6">
    <source>
        <dbReference type="Pfam" id="PF08753"/>
    </source>
</evidence>
<dbReference type="Gene3D" id="1.10.1220.10">
    <property type="entry name" value="Met repressor-like"/>
    <property type="match status" value="1"/>
</dbReference>
<reference evidence="7 8" key="1">
    <citation type="journal article" date="2017" name="BMC Genomics">
        <title>Genomic analysis of methanogenic archaea reveals a shift towards energy conservation.</title>
        <authorList>
            <person name="Gilmore S.P."/>
            <person name="Henske J.K."/>
            <person name="Sexton J.A."/>
            <person name="Solomon K.V."/>
            <person name="Seppala S."/>
            <person name="Yoo J.I."/>
            <person name="Huyett L.M."/>
            <person name="Pressman A."/>
            <person name="Cogan J.Z."/>
            <person name="Kivenson V."/>
            <person name="Peng X."/>
            <person name="Tan Y."/>
            <person name="Valentine D.L."/>
            <person name="O'Malley M.A."/>
        </authorList>
    </citation>
    <scope>NUCLEOTIDE SEQUENCE [LARGE SCALE GENOMIC DNA]</scope>
    <source>
        <strain evidence="7 8">M.o.H.</strain>
    </source>
</reference>
<feature type="domain" description="Ribbon-helix-helix protein CopG" evidence="5">
    <location>
        <begin position="4"/>
        <end position="41"/>
    </location>
</feature>
<dbReference type="SUPFAM" id="SSF55021">
    <property type="entry name" value="ACT-like"/>
    <property type="match status" value="1"/>
</dbReference>
<dbReference type="SUPFAM" id="SSF47598">
    <property type="entry name" value="Ribbon-helix-helix"/>
    <property type="match status" value="1"/>
</dbReference>
<dbReference type="InterPro" id="IPR002145">
    <property type="entry name" value="CopG"/>
</dbReference>
<keyword evidence="2" id="KW-0805">Transcription regulation</keyword>
<dbReference type="PANTHER" id="PTHR34719">
    <property type="entry name" value="NICKEL-RESPONSIVE REGULATOR"/>
    <property type="match status" value="1"/>
</dbReference>
<dbReference type="GO" id="GO:0006355">
    <property type="term" value="P:regulation of DNA-templated transcription"/>
    <property type="evidence" value="ECO:0007669"/>
    <property type="project" value="InterPro"/>
</dbReference>
<evidence type="ECO:0000313" key="8">
    <source>
        <dbReference type="Proteomes" id="UP000217784"/>
    </source>
</evidence>
<dbReference type="InterPro" id="IPR045865">
    <property type="entry name" value="ACT-like_dom_sf"/>
</dbReference>
<comment type="similarity">
    <text evidence="1">Belongs to the transcriptional regulatory CopG/NikR family.</text>
</comment>
<dbReference type="AlphaFoldDB" id="A0A2A2H3V8"/>
<dbReference type="InterPro" id="IPR010985">
    <property type="entry name" value="Ribbon_hlx_hlx"/>
</dbReference>
<accession>A0A2A2H3V8</accession>
<sequence length="127" mass="14541">MPIVSISLNEKLLEEIDRIKDEVGFSGRSDVIRASARMLIADNKEKEALEGQINAILVLIHKQEVEDRVTEIKHDFEDIVNTQIHSHLKDSTCLEIFILDGSADRIKKIAKMFQISRKIDYIKLIVV</sequence>
<evidence type="ECO:0000256" key="1">
    <source>
        <dbReference type="ARBA" id="ARBA00008478"/>
    </source>
</evidence>
<dbReference type="CDD" id="cd22231">
    <property type="entry name" value="RHH_NikR_HicB-like"/>
    <property type="match status" value="1"/>
</dbReference>
<feature type="domain" description="Transcription factor NikR nickel binding C-terminal" evidence="6">
    <location>
        <begin position="61"/>
        <end position="126"/>
    </location>
</feature>
<evidence type="ECO:0000256" key="2">
    <source>
        <dbReference type="ARBA" id="ARBA00023015"/>
    </source>
</evidence>
<dbReference type="Pfam" id="PF08753">
    <property type="entry name" value="NikR_C"/>
    <property type="match status" value="1"/>
</dbReference>
<dbReference type="OrthoDB" id="9459at2157"/>
<keyword evidence="4" id="KW-0804">Transcription</keyword>
<dbReference type="Gene3D" id="3.30.70.1150">
    <property type="entry name" value="ACT-like. Chain A, domain 2"/>
    <property type="match status" value="1"/>
</dbReference>
<comment type="caution">
    <text evidence="7">The sequence shown here is derived from an EMBL/GenBank/DDBJ whole genome shotgun (WGS) entry which is preliminary data.</text>
</comment>
<organism evidence="7 8">
    <name type="scientific">Methanobacterium bryantii</name>
    <dbReference type="NCBI Taxonomy" id="2161"/>
    <lineage>
        <taxon>Archaea</taxon>
        <taxon>Methanobacteriati</taxon>
        <taxon>Methanobacteriota</taxon>
        <taxon>Methanomada group</taxon>
        <taxon>Methanobacteria</taxon>
        <taxon>Methanobacteriales</taxon>
        <taxon>Methanobacteriaceae</taxon>
        <taxon>Methanobacterium</taxon>
    </lineage>
</organism>
<protein>
    <submittedName>
        <fullName evidence="7">Nickel-responsive regulator 1</fullName>
    </submittedName>
</protein>
<dbReference type="Pfam" id="PF01402">
    <property type="entry name" value="RHH_1"/>
    <property type="match status" value="1"/>
</dbReference>
<evidence type="ECO:0000259" key="5">
    <source>
        <dbReference type="Pfam" id="PF01402"/>
    </source>
</evidence>
<dbReference type="InterPro" id="IPR013321">
    <property type="entry name" value="Arc_rbn_hlx_hlx"/>
</dbReference>